<dbReference type="PANTHER" id="PTHR10972:SF184">
    <property type="entry name" value="OXYSTEROL-BINDING PROTEIN HOMOLOG 4-RELATED"/>
    <property type="match status" value="1"/>
</dbReference>
<evidence type="ECO:0000313" key="5">
    <source>
        <dbReference type="Proteomes" id="UP000559256"/>
    </source>
</evidence>
<dbReference type="PANTHER" id="PTHR10972">
    <property type="entry name" value="OXYSTEROL-BINDING PROTEIN-RELATED"/>
    <property type="match status" value="1"/>
</dbReference>
<evidence type="ECO:0008006" key="6">
    <source>
        <dbReference type="Google" id="ProtNLM"/>
    </source>
</evidence>
<protein>
    <recommendedName>
        <fullName evidence="6">Oxysterol-binding protein</fullName>
    </recommendedName>
</protein>
<dbReference type="Gene3D" id="3.30.70.3490">
    <property type="match status" value="1"/>
</dbReference>
<proteinExistence type="inferred from homology"/>
<dbReference type="Gene3D" id="2.40.160.120">
    <property type="match status" value="1"/>
</dbReference>
<sequence>MSEQAGEAVPAAQRSSWTSFLKSIASFSGDLSSMTAPPFILSPVSLTEFPAYWCERPELFAAIGDQHNPEDRALTVLKWFISTLKGQYTSRNESMGSEKKPLNPVLGELFYGKWPDLNGRGQTDLLVEQVSHHPPITAYAIENKSKGIKLVGHNAQKTSFSGGSIIVKQIGHAVLMVKTPSGETEEYVITLPRLRIDGLWYGSPYIELAETSYIISKSYVCTIEYKGKGYFSGKSHSFKAVLTPAPGVSGKDHVIEGLWHTTSKFIGGPRNGKDFHDVTGKKEEVTALGGESGGEMGEFETRKLWSLVAKGIRDGDFETASREKSKIENEQRQRRRDEAAAGTTWQLKHFTHINSDPVFERLSPLAKIVPPTEDFYTFNENWPPTSR</sequence>
<dbReference type="EMBL" id="JAACJM010000040">
    <property type="protein sequence ID" value="KAF5361481.1"/>
    <property type="molecule type" value="Genomic_DNA"/>
</dbReference>
<reference evidence="4 5" key="1">
    <citation type="journal article" date="2020" name="ISME J.">
        <title>Uncovering the hidden diversity of litter-decomposition mechanisms in mushroom-forming fungi.</title>
        <authorList>
            <person name="Floudas D."/>
            <person name="Bentzer J."/>
            <person name="Ahren D."/>
            <person name="Johansson T."/>
            <person name="Persson P."/>
            <person name="Tunlid A."/>
        </authorList>
    </citation>
    <scope>NUCLEOTIDE SEQUENCE [LARGE SCALE GENOMIC DNA]</scope>
    <source>
        <strain evidence="4 5">CBS 291.85</strain>
    </source>
</reference>
<accession>A0A8H5GAW8</accession>
<dbReference type="InterPro" id="IPR000648">
    <property type="entry name" value="Oxysterol-bd"/>
</dbReference>
<dbReference type="AlphaFoldDB" id="A0A8H5GAW8"/>
<name>A0A8H5GAW8_9AGAR</name>
<organism evidence="4 5">
    <name type="scientific">Tetrapyrgos nigripes</name>
    <dbReference type="NCBI Taxonomy" id="182062"/>
    <lineage>
        <taxon>Eukaryota</taxon>
        <taxon>Fungi</taxon>
        <taxon>Dikarya</taxon>
        <taxon>Basidiomycota</taxon>
        <taxon>Agaricomycotina</taxon>
        <taxon>Agaricomycetes</taxon>
        <taxon>Agaricomycetidae</taxon>
        <taxon>Agaricales</taxon>
        <taxon>Marasmiineae</taxon>
        <taxon>Marasmiaceae</taxon>
        <taxon>Tetrapyrgos</taxon>
    </lineage>
</organism>
<dbReference type="InterPro" id="IPR037239">
    <property type="entry name" value="OSBP_sf"/>
</dbReference>
<dbReference type="InterPro" id="IPR018494">
    <property type="entry name" value="Oxysterol-bd_CS"/>
</dbReference>
<dbReference type="Pfam" id="PF01237">
    <property type="entry name" value="Oxysterol_BP"/>
    <property type="match status" value="1"/>
</dbReference>
<dbReference type="GO" id="GO:0005829">
    <property type="term" value="C:cytosol"/>
    <property type="evidence" value="ECO:0007669"/>
    <property type="project" value="TreeGrafter"/>
</dbReference>
<dbReference type="GO" id="GO:0016020">
    <property type="term" value="C:membrane"/>
    <property type="evidence" value="ECO:0007669"/>
    <property type="project" value="TreeGrafter"/>
</dbReference>
<evidence type="ECO:0000313" key="4">
    <source>
        <dbReference type="EMBL" id="KAF5361481.1"/>
    </source>
</evidence>
<comment type="caution">
    <text evidence="4">The sequence shown here is derived from an EMBL/GenBank/DDBJ whole genome shotgun (WGS) entry which is preliminary data.</text>
</comment>
<dbReference type="Proteomes" id="UP000559256">
    <property type="component" value="Unassembled WGS sequence"/>
</dbReference>
<keyword evidence="5" id="KW-1185">Reference proteome</keyword>
<dbReference type="Gene3D" id="1.10.287.2720">
    <property type="match status" value="1"/>
</dbReference>
<evidence type="ECO:0000256" key="3">
    <source>
        <dbReference type="SAM" id="MobiDB-lite"/>
    </source>
</evidence>
<comment type="similarity">
    <text evidence="1 2">Belongs to the OSBP family.</text>
</comment>
<dbReference type="GO" id="GO:0008142">
    <property type="term" value="F:oxysterol binding"/>
    <property type="evidence" value="ECO:0007669"/>
    <property type="project" value="TreeGrafter"/>
</dbReference>
<dbReference type="SUPFAM" id="SSF144000">
    <property type="entry name" value="Oxysterol-binding protein-like"/>
    <property type="match status" value="1"/>
</dbReference>
<dbReference type="Gene3D" id="6.10.250.1430">
    <property type="match status" value="1"/>
</dbReference>
<evidence type="ECO:0000256" key="2">
    <source>
        <dbReference type="RuleBase" id="RU003844"/>
    </source>
</evidence>
<dbReference type="PROSITE" id="PS01013">
    <property type="entry name" value="OSBP"/>
    <property type="match status" value="1"/>
</dbReference>
<feature type="region of interest" description="Disordered" evidence="3">
    <location>
        <begin position="319"/>
        <end position="343"/>
    </location>
</feature>
<evidence type="ECO:0000256" key="1">
    <source>
        <dbReference type="ARBA" id="ARBA00008842"/>
    </source>
</evidence>
<gene>
    <name evidence="4" type="ORF">D9758_006226</name>
</gene>
<dbReference type="OrthoDB" id="14833at2759"/>
<feature type="compositionally biased region" description="Basic and acidic residues" evidence="3">
    <location>
        <begin position="319"/>
        <end position="339"/>
    </location>
</feature>